<dbReference type="PROSITE" id="PS50234">
    <property type="entry name" value="VWFA"/>
    <property type="match status" value="1"/>
</dbReference>
<evidence type="ECO:0000256" key="1">
    <source>
        <dbReference type="SAM" id="MobiDB-lite"/>
    </source>
</evidence>
<dbReference type="Gene3D" id="3.40.50.880">
    <property type="match status" value="1"/>
</dbReference>
<evidence type="ECO:0000256" key="2">
    <source>
        <dbReference type="SAM" id="Phobius"/>
    </source>
</evidence>
<evidence type="ECO:0000313" key="4">
    <source>
        <dbReference type="EMBL" id="RBP95217.1"/>
    </source>
</evidence>
<keyword evidence="2" id="KW-0472">Membrane</keyword>
<dbReference type="InterPro" id="IPR002035">
    <property type="entry name" value="VWF_A"/>
</dbReference>
<dbReference type="PANTHER" id="PTHR37947:SF2">
    <property type="entry name" value="VON WILLEBRAND FACTOR TYPE A"/>
    <property type="match status" value="1"/>
</dbReference>
<dbReference type="Gene3D" id="3.40.50.410">
    <property type="entry name" value="von Willebrand factor, type A domain"/>
    <property type="match status" value="2"/>
</dbReference>
<feature type="region of interest" description="Disordered" evidence="1">
    <location>
        <begin position="846"/>
        <end position="930"/>
    </location>
</feature>
<accession>A0A366K1T3</accession>
<proteinExistence type="predicted"/>
<dbReference type="InterPro" id="IPR029062">
    <property type="entry name" value="Class_I_gatase-like"/>
</dbReference>
<dbReference type="SUPFAM" id="SSF52317">
    <property type="entry name" value="Class I glutamine amidotransferase-like"/>
    <property type="match status" value="1"/>
</dbReference>
<feature type="domain" description="VWFA" evidence="3">
    <location>
        <begin position="405"/>
        <end position="570"/>
    </location>
</feature>
<gene>
    <name evidence="4" type="ORF">DFO70_103257</name>
</gene>
<feature type="transmembrane region" description="Helical" evidence="2">
    <location>
        <begin position="6"/>
        <end position="25"/>
    </location>
</feature>
<keyword evidence="2" id="KW-0812">Transmembrane</keyword>
<comment type="caution">
    <text evidence="4">The sequence shown here is derived from an EMBL/GenBank/DDBJ whole genome shotgun (WGS) entry which is preliminary data.</text>
</comment>
<reference evidence="4 5" key="1">
    <citation type="submission" date="2018-06" db="EMBL/GenBank/DDBJ databases">
        <title>Freshwater and sediment microbial communities from various areas in North America, analyzing microbe dynamics in response to fracking.</title>
        <authorList>
            <person name="Lamendella R."/>
        </authorList>
    </citation>
    <scope>NUCLEOTIDE SEQUENCE [LARGE SCALE GENOMIC DNA]</scope>
    <source>
        <strain evidence="4 5">14_TX</strain>
    </source>
</reference>
<dbReference type="PANTHER" id="PTHR37947">
    <property type="entry name" value="BLL2462 PROTEIN"/>
    <property type="match status" value="1"/>
</dbReference>
<dbReference type="CDD" id="cd00198">
    <property type="entry name" value="vWFA"/>
    <property type="match status" value="1"/>
</dbReference>
<evidence type="ECO:0000259" key="3">
    <source>
        <dbReference type="PROSITE" id="PS50234"/>
    </source>
</evidence>
<dbReference type="SMART" id="SM00327">
    <property type="entry name" value="VWA"/>
    <property type="match status" value="2"/>
</dbReference>
<keyword evidence="2" id="KW-1133">Transmembrane helix</keyword>
<protein>
    <submittedName>
        <fullName evidence="4">von Willebrand factor type A domain-containing protein</fullName>
    </submittedName>
</protein>
<dbReference type="Pfam" id="PF00092">
    <property type="entry name" value="VWA"/>
    <property type="match status" value="1"/>
</dbReference>
<dbReference type="Proteomes" id="UP000252731">
    <property type="component" value="Unassembled WGS sequence"/>
</dbReference>
<sequence length="930" mass="102898">MGIEVKYPFLFLLLIPAVIMVFLYIRNHRGKENGKFLIASLRLVIFSLLIFALTVPQFLLPVKGQTVVYLADRSASIGADEEALAWIENSSSHRKSEDQFAVAAFGKNVVLEQNLGRNREAVTEFNGKAEDSQSNLEAGLQFAASLIPRDSSGRIVLMSDGNETAGKSLEAASVLKNRNIEIDHVILRTAAGDDVSISDLKMPPSLYLGEEAPITIEVTSNTAKEADIRLSVNHKEVLKKTVQVNEGKNVYTFTHKADTAGLTVYKAEIAADQDAFSENNTLHSVVNVKGTPKVLIVQGEDAGDIANLLIGSGLETDTVLPEKLPTVLSGYLQYQSIIFNNVPATVISEHQMTLMEKAVKEFGTGFIMFGGEESFGLGGYFKTPIEKLLPVDMDIKGKKEMPSLGLVLVMDRSGSMAGNKIELAKEAAARSVELLREEDTLGFIAFDDRPWEILETKPLKDKKKAIEKIRSITPGGGTEIFTSLEQAYSELEELQLQRKHIILLTDGQSATNGDYELLIESGKEKNITLSTVALGQDADRGLLEDLAGMGSGRFYDVTDSSVIPSILSRETVMATRTYIEDNPFYPSVQPYPDWSSLFEKGVPEMNAYIAATAKPRAQVPLLSEKEDPVLSEWQYGMGRAAAFTSDSSGKWSGDWARWEKWPSFINQLVTKTLPQYESEPYRVAVENKDGNTVLSLESAASKSLPIEASIVSETGEQIETNIRLTAPGKYEAAMPESAGMYFLNIKQTDQNGNIQVHQTGFTIPYSEEYLQKGTNKEHLESLSKMTGGKELETGEEAFRPLKKPASTKQPISEWLLLAAFLIFFSEIAVRRFGLAALTARILKKNRNKKEKPEAPMKIQNLKAYREKQSSSVQMPGKLQAGTSVKETTEKTKEKKKPNRPKPAAESPLKEREERMKRLLDAKNRKNRKNQ</sequence>
<feature type="transmembrane region" description="Helical" evidence="2">
    <location>
        <begin position="37"/>
        <end position="60"/>
    </location>
</feature>
<feature type="compositionally biased region" description="Basic and acidic residues" evidence="1">
    <location>
        <begin position="907"/>
        <end position="923"/>
    </location>
</feature>
<evidence type="ECO:0000313" key="5">
    <source>
        <dbReference type="Proteomes" id="UP000252731"/>
    </source>
</evidence>
<dbReference type="SUPFAM" id="SSF53300">
    <property type="entry name" value="vWA-like"/>
    <property type="match status" value="2"/>
</dbReference>
<dbReference type="Pfam" id="PF13519">
    <property type="entry name" value="VWA_2"/>
    <property type="match status" value="1"/>
</dbReference>
<dbReference type="InterPro" id="IPR036465">
    <property type="entry name" value="vWFA_dom_sf"/>
</dbReference>
<organism evidence="4 5">
    <name type="scientific">Cytobacillus firmus</name>
    <name type="common">Bacillus firmus</name>
    <dbReference type="NCBI Taxonomy" id="1399"/>
    <lineage>
        <taxon>Bacteria</taxon>
        <taxon>Bacillati</taxon>
        <taxon>Bacillota</taxon>
        <taxon>Bacilli</taxon>
        <taxon>Bacillales</taxon>
        <taxon>Bacillaceae</taxon>
        <taxon>Cytobacillus</taxon>
    </lineage>
</organism>
<dbReference type="EMBL" id="QNSF01000003">
    <property type="protein sequence ID" value="RBP95217.1"/>
    <property type="molecule type" value="Genomic_DNA"/>
</dbReference>
<name>A0A366K1T3_CYTFI</name>
<keyword evidence="5" id="KW-1185">Reference proteome</keyword>
<dbReference type="STRING" id="1399.VL14_06955"/>
<dbReference type="AlphaFoldDB" id="A0A366K1T3"/>
<dbReference type="OrthoDB" id="9781333at2"/>
<dbReference type="RefSeq" id="WP_113881921.1">
    <property type="nucleotide sequence ID" value="NZ_QNSF01000003.1"/>
</dbReference>